<dbReference type="EMBL" id="JBCGBO010000024">
    <property type="protein sequence ID" value="KAK9183014.1"/>
    <property type="molecule type" value="Genomic_DNA"/>
</dbReference>
<comment type="caution">
    <text evidence="3">The sequence shown here is derived from an EMBL/GenBank/DDBJ whole genome shotgun (WGS) entry which is preliminary data.</text>
</comment>
<sequence>MLSSRSFLKLTKTLCLTLTRRLSHTVPQISTTNQRLITPLNLKRINAEISSLMRNARIQEAQNLFDKMPQRDTVTWNVMIRGYFKNGFLDNAMCLFNQMPERDMFTYNTVIAGLMQSDNVQGAKEVFDGMEVRDVVTWNSMISGYVCNGLIDEALRVFHGMPLKDVVSWNLVIGALVNCQRMDLAESYFKEMGARDVASWTIMVNGLVREGRIVEARKLFDKMPAKDIQAWNLMIAGYLDNGCVGVAEDLFQKMHDRDLTSWKQLINGLVNSRRIDAAISYFKQMPETCEKTWNSIISVLIRNGLVKEAHAYLEKYPYSNIASWTNVIVGYFEMGDVGSAIKVFELMTTRDVTVWNVMIFGLGENDLGEEGLKFFVQMKESGPSPDNATFTSVLTICSDLPTLDLGRQIHAQAIKIARNQFTTVSNAMITMYARCGNIQSALLEFSSMPIHDIISWNSIICGLAYHGYAEKALEMFERMRLTDFKPDDITFVGVLSACSYAGLVDQGRYYFDCMKNKYFLQPRSAHYTCVVDLLGRFGLIDEAMNLLSEIRVDGIEVSPTVWGALLGACRIHNNIKVGEIAGERVMELEPNNSGVYLILTEMYLSCGRREDAKRIFAQMKENGVKKEPGCSWIQINDGGHVFLSGDSSHPKFHRLRYLLNLLHTEMEREILFDAYY</sequence>
<feature type="repeat" description="PPR" evidence="2">
    <location>
        <begin position="72"/>
        <end position="106"/>
    </location>
</feature>
<accession>A0AAP0LRW3</accession>
<dbReference type="Pfam" id="PF01535">
    <property type="entry name" value="PPR"/>
    <property type="match status" value="9"/>
</dbReference>
<dbReference type="Pfam" id="PF20431">
    <property type="entry name" value="E_motif"/>
    <property type="match status" value="1"/>
</dbReference>
<evidence type="ECO:0000256" key="2">
    <source>
        <dbReference type="PROSITE-ProRule" id="PRU00708"/>
    </source>
</evidence>
<dbReference type="PROSITE" id="PS51375">
    <property type="entry name" value="PPR"/>
    <property type="match status" value="6"/>
</dbReference>
<keyword evidence="1" id="KW-0677">Repeat</keyword>
<gene>
    <name evidence="3" type="ORF">WN944_026163</name>
</gene>
<dbReference type="GO" id="GO:0003723">
    <property type="term" value="F:RNA binding"/>
    <property type="evidence" value="ECO:0007669"/>
    <property type="project" value="InterPro"/>
</dbReference>
<feature type="repeat" description="PPR" evidence="2">
    <location>
        <begin position="592"/>
        <end position="626"/>
    </location>
</feature>
<feature type="repeat" description="PPR" evidence="2">
    <location>
        <begin position="196"/>
        <end position="230"/>
    </location>
</feature>
<feature type="repeat" description="PPR" evidence="2">
    <location>
        <begin position="351"/>
        <end position="385"/>
    </location>
</feature>
<dbReference type="FunFam" id="1.25.40.10:FF:000158">
    <property type="entry name" value="pentatricopeptide repeat-containing protein At2g33680"/>
    <property type="match status" value="1"/>
</dbReference>
<name>A0AAP0LRW3_9ROSI</name>
<proteinExistence type="predicted"/>
<dbReference type="PANTHER" id="PTHR47926">
    <property type="entry name" value="PENTATRICOPEPTIDE REPEAT-CONTAINING PROTEIN"/>
    <property type="match status" value="1"/>
</dbReference>
<feature type="repeat" description="PPR" evidence="2">
    <location>
        <begin position="134"/>
        <end position="168"/>
    </location>
</feature>
<dbReference type="InterPro" id="IPR002885">
    <property type="entry name" value="PPR_rpt"/>
</dbReference>
<evidence type="ECO:0000256" key="1">
    <source>
        <dbReference type="ARBA" id="ARBA00022737"/>
    </source>
</evidence>
<dbReference type="InterPro" id="IPR046960">
    <property type="entry name" value="PPR_At4g14850-like_plant"/>
</dbReference>
<dbReference type="InterPro" id="IPR011990">
    <property type="entry name" value="TPR-like_helical_dom_sf"/>
</dbReference>
<dbReference type="AlphaFoldDB" id="A0AAP0LRW3"/>
<dbReference type="GO" id="GO:0099402">
    <property type="term" value="P:plant organ development"/>
    <property type="evidence" value="ECO:0007669"/>
    <property type="project" value="UniProtKB-ARBA"/>
</dbReference>
<keyword evidence="4" id="KW-1185">Reference proteome</keyword>
<reference evidence="3 4" key="1">
    <citation type="submission" date="2024-05" db="EMBL/GenBank/DDBJ databases">
        <title>Haplotype-resolved chromosome-level genome assembly of Huyou (Citrus changshanensis).</title>
        <authorList>
            <person name="Miao C."/>
            <person name="Chen W."/>
            <person name="Wu Y."/>
            <person name="Wang L."/>
            <person name="Zhao S."/>
            <person name="Grierson D."/>
            <person name="Xu C."/>
            <person name="Chen K."/>
        </authorList>
    </citation>
    <scope>NUCLEOTIDE SEQUENCE [LARGE SCALE GENOMIC DNA]</scope>
    <source>
        <strain evidence="3">01-14</strain>
        <tissue evidence="3">Leaf</tissue>
    </source>
</reference>
<dbReference type="Proteomes" id="UP001428341">
    <property type="component" value="Unassembled WGS sequence"/>
</dbReference>
<dbReference type="Gene3D" id="1.25.40.10">
    <property type="entry name" value="Tetratricopeptide repeat domain"/>
    <property type="match status" value="5"/>
</dbReference>
<dbReference type="InterPro" id="IPR046848">
    <property type="entry name" value="E_motif"/>
</dbReference>
<evidence type="ECO:0008006" key="5">
    <source>
        <dbReference type="Google" id="ProtNLM"/>
    </source>
</evidence>
<dbReference type="SUPFAM" id="SSF48452">
    <property type="entry name" value="TPR-like"/>
    <property type="match status" value="1"/>
</dbReference>
<dbReference type="NCBIfam" id="TIGR00756">
    <property type="entry name" value="PPR"/>
    <property type="match status" value="9"/>
</dbReference>
<protein>
    <recommendedName>
        <fullName evidence="5">Chlororespiratory reduction 4</fullName>
    </recommendedName>
</protein>
<evidence type="ECO:0000313" key="4">
    <source>
        <dbReference type="Proteomes" id="UP001428341"/>
    </source>
</evidence>
<organism evidence="3 4">
    <name type="scientific">Citrus x changshan-huyou</name>
    <dbReference type="NCBI Taxonomy" id="2935761"/>
    <lineage>
        <taxon>Eukaryota</taxon>
        <taxon>Viridiplantae</taxon>
        <taxon>Streptophyta</taxon>
        <taxon>Embryophyta</taxon>
        <taxon>Tracheophyta</taxon>
        <taxon>Spermatophyta</taxon>
        <taxon>Magnoliopsida</taxon>
        <taxon>eudicotyledons</taxon>
        <taxon>Gunneridae</taxon>
        <taxon>Pentapetalae</taxon>
        <taxon>rosids</taxon>
        <taxon>malvids</taxon>
        <taxon>Sapindales</taxon>
        <taxon>Rutaceae</taxon>
        <taxon>Aurantioideae</taxon>
        <taxon>Citrus</taxon>
    </lineage>
</organism>
<dbReference type="PANTHER" id="PTHR47926:SF347">
    <property type="entry name" value="PENTATRICOPEPTIDE REPEAT-CONTAINING PROTEIN"/>
    <property type="match status" value="1"/>
</dbReference>
<dbReference type="GO" id="GO:0009451">
    <property type="term" value="P:RNA modification"/>
    <property type="evidence" value="ECO:0007669"/>
    <property type="project" value="InterPro"/>
</dbReference>
<dbReference type="Pfam" id="PF13041">
    <property type="entry name" value="PPR_2"/>
    <property type="match status" value="2"/>
</dbReference>
<evidence type="ECO:0000313" key="3">
    <source>
        <dbReference type="EMBL" id="KAK9183014.1"/>
    </source>
</evidence>
<feature type="repeat" description="PPR" evidence="2">
    <location>
        <begin position="452"/>
        <end position="486"/>
    </location>
</feature>